<comment type="caution">
    <text evidence="2">The sequence shown here is derived from an EMBL/GenBank/DDBJ whole genome shotgun (WGS) entry which is preliminary data.</text>
</comment>
<keyword evidence="1" id="KW-0472">Membrane</keyword>
<reference evidence="2 3" key="1">
    <citation type="submission" date="2024-04" db="EMBL/GenBank/DDBJ databases">
        <title>Defined microbial consortia suppress multidrug-resistant proinflammatory Enterobacteriaceae via ecological control.</title>
        <authorList>
            <person name="Furuichi M."/>
            <person name="Kawaguchi T."/>
            <person name="Pust M."/>
            <person name="Yasuma K."/>
            <person name="Plichta D."/>
            <person name="Hasegawa N."/>
            <person name="Ohya T."/>
            <person name="Bhattarai S."/>
            <person name="Sasajima S."/>
            <person name="Aoto Y."/>
            <person name="Tuganbaev T."/>
            <person name="Yaginuma M."/>
            <person name="Ueda M."/>
            <person name="Okahashi N."/>
            <person name="Amafuji K."/>
            <person name="Kiridooshi Y."/>
            <person name="Sugita K."/>
            <person name="Strazar M."/>
            <person name="Skelly A."/>
            <person name="Suda W."/>
            <person name="Hattori M."/>
            <person name="Nakamoto N."/>
            <person name="Caballero S."/>
            <person name="Norman J."/>
            <person name="Olle B."/>
            <person name="Tanoue T."/>
            <person name="Arita M."/>
            <person name="Bucci V."/>
            <person name="Atarashi K."/>
            <person name="Xavier R."/>
            <person name="Honda K."/>
        </authorList>
    </citation>
    <scope>NUCLEOTIDE SEQUENCE [LARGE SCALE GENOMIC DNA]</scope>
    <source>
        <strain evidence="3">k04-0078-D8-1</strain>
    </source>
</reference>
<sequence>MVINKKIDHLSRITVSFRMLLFAVCLTMNVLFCSTYAPYGSLDKTTVIEAWAASESIIVNEDGDHTTGFKDSLLDQNNSYNEIITKNVCPILMVAALPKGIRPLFYLTIVFLFFFLTLFILLPDGWTLIKQKVRLDN</sequence>
<evidence type="ECO:0000313" key="3">
    <source>
        <dbReference type="Proteomes" id="UP001600943"/>
    </source>
</evidence>
<keyword evidence="1" id="KW-0812">Transmembrane</keyword>
<feature type="transmembrane region" description="Helical" evidence="1">
    <location>
        <begin position="104"/>
        <end position="122"/>
    </location>
</feature>
<accession>A0ABQ0BD82</accession>
<dbReference type="EMBL" id="BAABYW010000001">
    <property type="protein sequence ID" value="GAA6409439.1"/>
    <property type="molecule type" value="Genomic_DNA"/>
</dbReference>
<feature type="transmembrane region" description="Helical" evidence="1">
    <location>
        <begin position="20"/>
        <end position="39"/>
    </location>
</feature>
<evidence type="ECO:0000313" key="2">
    <source>
        <dbReference type="EMBL" id="GAA6409439.1"/>
    </source>
</evidence>
<keyword evidence="1" id="KW-1133">Transmembrane helix</keyword>
<dbReference type="Proteomes" id="UP001600943">
    <property type="component" value="Unassembled WGS sequence"/>
</dbReference>
<organism evidence="2 3">
    <name type="scientific">Blautia hominis</name>
    <dbReference type="NCBI Taxonomy" id="2025493"/>
    <lineage>
        <taxon>Bacteria</taxon>
        <taxon>Bacillati</taxon>
        <taxon>Bacillota</taxon>
        <taxon>Clostridia</taxon>
        <taxon>Lachnospirales</taxon>
        <taxon>Lachnospiraceae</taxon>
        <taxon>Blautia</taxon>
    </lineage>
</organism>
<protein>
    <submittedName>
        <fullName evidence="2">Uncharacterized protein</fullName>
    </submittedName>
</protein>
<evidence type="ECO:0000256" key="1">
    <source>
        <dbReference type="SAM" id="Phobius"/>
    </source>
</evidence>
<dbReference type="RefSeq" id="WP_390407155.1">
    <property type="nucleotide sequence ID" value="NZ_BAABYW010000001.1"/>
</dbReference>
<keyword evidence="3" id="KW-1185">Reference proteome</keyword>
<name>A0ABQ0BD82_9FIRM</name>
<gene>
    <name evidence="2" type="ORF">K040078D81_35560</name>
</gene>
<proteinExistence type="predicted"/>